<dbReference type="Proteomes" id="UP000009282">
    <property type="component" value="Chromosome"/>
</dbReference>
<reference evidence="1 2" key="1">
    <citation type="journal article" date="2011" name="J. Bacteriol.">
        <title>Complete genome sequence of seawater bacterium Glaciecola nitratireducens FR1064T.</title>
        <authorList>
            <person name="Bian F."/>
            <person name="Qin Q.L."/>
            <person name="Xie B.B."/>
            <person name="Shu Y.L."/>
            <person name="Zhang X.Y."/>
            <person name="Yu Y."/>
            <person name="Chen B."/>
            <person name="Chen X.L."/>
            <person name="Zhou B.C."/>
            <person name="Zhang Y.Z."/>
        </authorList>
    </citation>
    <scope>NUCLEOTIDE SEQUENCE [LARGE SCALE GENOMIC DNA]</scope>
    <source>
        <strain evidence="2">JCM 12485 / KCTC 12276 / FR1064</strain>
    </source>
</reference>
<keyword evidence="2" id="KW-1185">Reference proteome</keyword>
<dbReference type="STRING" id="1085623.GNIT_1548"/>
<protein>
    <submittedName>
        <fullName evidence="1">Uncharacterized protein</fullName>
    </submittedName>
</protein>
<evidence type="ECO:0000313" key="1">
    <source>
        <dbReference type="EMBL" id="AEP29666.1"/>
    </source>
</evidence>
<dbReference type="EMBL" id="CP003060">
    <property type="protein sequence ID" value="AEP29666.1"/>
    <property type="molecule type" value="Genomic_DNA"/>
</dbReference>
<dbReference type="AlphaFoldDB" id="G4QGM9"/>
<sequence>MSTEQKVLSANTLQKYRNGCNENTHNTYLVAKALPTFFVNKISSIKLTMLKKSPQWCFIVQK</sequence>
<accession>G4QGM9</accession>
<proteinExistence type="predicted"/>
<name>G4QGM9_GLANF</name>
<organism evidence="1 2">
    <name type="scientific">Glaciecola nitratireducens (strain JCM 12485 / KCTC 12276 / FR1064)</name>
    <dbReference type="NCBI Taxonomy" id="1085623"/>
    <lineage>
        <taxon>Bacteria</taxon>
        <taxon>Pseudomonadati</taxon>
        <taxon>Pseudomonadota</taxon>
        <taxon>Gammaproteobacteria</taxon>
        <taxon>Alteromonadales</taxon>
        <taxon>Alteromonadaceae</taxon>
        <taxon>Brumicola</taxon>
    </lineage>
</organism>
<dbReference type="KEGG" id="gni:GNIT_1548"/>
<gene>
    <name evidence="1" type="ordered locus">GNIT_1548</name>
</gene>
<dbReference type="HOGENOM" id="CLU_2897827_0_0_6"/>
<evidence type="ECO:0000313" key="2">
    <source>
        <dbReference type="Proteomes" id="UP000009282"/>
    </source>
</evidence>